<evidence type="ECO:0000256" key="7">
    <source>
        <dbReference type="SAM" id="Phobius"/>
    </source>
</evidence>
<evidence type="ECO:0000313" key="9">
    <source>
        <dbReference type="EMBL" id="OPC78612.1"/>
    </source>
</evidence>
<keyword evidence="6 7" id="KW-0472">Membrane</keyword>
<dbReference type="STRING" id="159449.B4N89_31020"/>
<dbReference type="Pfam" id="PF12051">
    <property type="entry name" value="DUF3533"/>
    <property type="match status" value="1"/>
</dbReference>
<feature type="domain" description="DUF3533" evidence="8">
    <location>
        <begin position="27"/>
        <end position="395"/>
    </location>
</feature>
<comment type="subcellular location">
    <subcellularLocation>
        <location evidence="1">Cell membrane</location>
        <topology evidence="1">Multi-pass membrane protein</topology>
    </subcellularLocation>
</comment>
<evidence type="ECO:0000256" key="1">
    <source>
        <dbReference type="ARBA" id="ARBA00004651"/>
    </source>
</evidence>
<name>A0A1T3NPF3_9ACTN</name>
<organism evidence="9 10">
    <name type="scientific">Embleya scabrispora</name>
    <dbReference type="NCBI Taxonomy" id="159449"/>
    <lineage>
        <taxon>Bacteria</taxon>
        <taxon>Bacillati</taxon>
        <taxon>Actinomycetota</taxon>
        <taxon>Actinomycetes</taxon>
        <taxon>Kitasatosporales</taxon>
        <taxon>Streptomycetaceae</taxon>
        <taxon>Embleya</taxon>
    </lineage>
</organism>
<dbReference type="PANTHER" id="PTHR43077">
    <property type="entry name" value="TRANSPORT PERMEASE YVFS-RELATED"/>
    <property type="match status" value="1"/>
</dbReference>
<dbReference type="Gene3D" id="3.40.1710.10">
    <property type="entry name" value="abc type-2 transporter like domain"/>
    <property type="match status" value="1"/>
</dbReference>
<dbReference type="AlphaFoldDB" id="A0A1T3NPF3"/>
<keyword evidence="3" id="KW-1003">Cell membrane</keyword>
<keyword evidence="5 7" id="KW-1133">Transmembrane helix</keyword>
<evidence type="ECO:0000256" key="4">
    <source>
        <dbReference type="ARBA" id="ARBA00022692"/>
    </source>
</evidence>
<feature type="transmembrane region" description="Helical" evidence="7">
    <location>
        <begin position="20"/>
        <end position="45"/>
    </location>
</feature>
<feature type="transmembrane region" description="Helical" evidence="7">
    <location>
        <begin position="216"/>
        <end position="245"/>
    </location>
</feature>
<dbReference type="EMBL" id="MWQN01000002">
    <property type="protein sequence ID" value="OPC78612.1"/>
    <property type="molecule type" value="Genomic_DNA"/>
</dbReference>
<evidence type="ECO:0000256" key="3">
    <source>
        <dbReference type="ARBA" id="ARBA00022475"/>
    </source>
</evidence>
<dbReference type="InterPro" id="IPR022703">
    <property type="entry name" value="DUF3533"/>
</dbReference>
<dbReference type="GO" id="GO:0005886">
    <property type="term" value="C:plasma membrane"/>
    <property type="evidence" value="ECO:0007669"/>
    <property type="project" value="UniProtKB-SubCell"/>
</dbReference>
<sequence length="425" mass="43870">MASNQSVPWVGAWRVLRNPRIWAAPSIIVGLLAFLLSMLYMGGILDPRADLRRLPIGVVDADRGAGDGTPGLGARIAAGIAAAPGDAVSWKRLDEAAARRDLASGKLYGAILVPAGFTASVAALNAPAPNTAAPTRPTILVLTNPGVGSLASSLATSIAQQAVHGASSQLAATLGATPPTGPDTAAGRLLRADPIAVAVTVGHGIGPRSGLGLTAFYYTLLLVLAGFLGGNIIGNMVDVALGYTASEIGPWRTERPLVHITRTHTLAVKCAMSAVLSVLTATLIMVATVGILDMDAAHLPLLWIFSVCATTAVGIGVQAINAAFGGIGQLVSMFVFIVLALPSSGATIPLQALPSFYRVLSVFEPMRQLSDGVRAILYFDARADAGLTRAWIGIGFGIVAGLVFGFAMTAYYDRRQLHRVPPKTG</sequence>
<comment type="caution">
    <text evidence="9">The sequence shown here is derived from an EMBL/GenBank/DDBJ whole genome shotgun (WGS) entry which is preliminary data.</text>
</comment>
<evidence type="ECO:0000259" key="8">
    <source>
        <dbReference type="Pfam" id="PF12051"/>
    </source>
</evidence>
<evidence type="ECO:0000256" key="6">
    <source>
        <dbReference type="ARBA" id="ARBA00023136"/>
    </source>
</evidence>
<proteinExistence type="inferred from homology"/>
<protein>
    <submittedName>
        <fullName evidence="9">ABC transporter</fullName>
    </submittedName>
</protein>
<accession>A0A1T3NPF3</accession>
<feature type="transmembrane region" description="Helical" evidence="7">
    <location>
        <begin position="301"/>
        <end position="324"/>
    </location>
</feature>
<feature type="transmembrane region" description="Helical" evidence="7">
    <location>
        <begin position="390"/>
        <end position="412"/>
    </location>
</feature>
<feature type="transmembrane region" description="Helical" evidence="7">
    <location>
        <begin position="266"/>
        <end position="289"/>
    </location>
</feature>
<dbReference type="OrthoDB" id="4571363at2"/>
<evidence type="ECO:0000256" key="2">
    <source>
        <dbReference type="ARBA" id="ARBA00007783"/>
    </source>
</evidence>
<feature type="transmembrane region" description="Helical" evidence="7">
    <location>
        <begin position="331"/>
        <end position="353"/>
    </location>
</feature>
<evidence type="ECO:0000256" key="5">
    <source>
        <dbReference type="ARBA" id="ARBA00022989"/>
    </source>
</evidence>
<evidence type="ECO:0000313" key="10">
    <source>
        <dbReference type="Proteomes" id="UP000190037"/>
    </source>
</evidence>
<dbReference type="Proteomes" id="UP000190037">
    <property type="component" value="Unassembled WGS sequence"/>
</dbReference>
<keyword evidence="10" id="KW-1185">Reference proteome</keyword>
<reference evidence="9 10" key="1">
    <citation type="submission" date="2017-03" db="EMBL/GenBank/DDBJ databases">
        <title>Draft genome sequence of Streptomyces scabrisporus NF3, endophyte isolated from Amphipterygium adstringens.</title>
        <authorList>
            <person name="Vazquez M."/>
            <person name="Ceapa C.D."/>
            <person name="Rodriguez Luna D."/>
            <person name="Sanchez Esquivel S."/>
        </authorList>
    </citation>
    <scope>NUCLEOTIDE SEQUENCE [LARGE SCALE GENOMIC DNA]</scope>
    <source>
        <strain evidence="9 10">NF3</strain>
    </source>
</reference>
<dbReference type="RefSeq" id="WP_078979814.1">
    <property type="nucleotide sequence ID" value="NZ_MWQN01000002.1"/>
</dbReference>
<dbReference type="InterPro" id="IPR051328">
    <property type="entry name" value="T7SS_ABC-Transporter"/>
</dbReference>
<gene>
    <name evidence="9" type="ORF">B4N89_31020</name>
</gene>
<comment type="similarity">
    <text evidence="2">Belongs to the ABC-2 integral membrane protein family.</text>
</comment>
<dbReference type="PANTHER" id="PTHR43077:SF8">
    <property type="entry name" value="DOXORUBICIN RESISTANCE ABC TRANSPORTER PERMEASE PROTEIN DRRB"/>
    <property type="match status" value="1"/>
</dbReference>
<keyword evidence="4 7" id="KW-0812">Transmembrane</keyword>